<comment type="pathway">
    <text evidence="2">Porphyrin-containing compound metabolism.</text>
</comment>
<dbReference type="InterPro" id="IPR040523">
    <property type="entry name" value="AsnC_trans_reg2"/>
</dbReference>
<dbReference type="STRING" id="40754.THII_2878"/>
<dbReference type="EC" id="4.1.1.111" evidence="5"/>
<feature type="domain" description="Siroheme decarboxylase AsnC-like ligand binding" evidence="8">
    <location>
        <begin position="84"/>
        <end position="157"/>
    </location>
</feature>
<dbReference type="InterPro" id="IPR050684">
    <property type="entry name" value="HTH-Siroheme_Decarb"/>
</dbReference>
<feature type="domain" description="Siroheme decarboxylase NirL-like HTH" evidence="9">
    <location>
        <begin position="25"/>
        <end position="69"/>
    </location>
</feature>
<evidence type="ECO:0000313" key="11">
    <source>
        <dbReference type="Proteomes" id="UP000031623"/>
    </source>
</evidence>
<dbReference type="Pfam" id="PF17805">
    <property type="entry name" value="AsnC_trans_reg2"/>
    <property type="match status" value="1"/>
</dbReference>
<comment type="similarity">
    <text evidence="3">Belongs to the Ahb/Nir family.</text>
</comment>
<dbReference type="Pfam" id="PF22451">
    <property type="entry name" value="NirdL-like_HTH"/>
    <property type="match status" value="1"/>
</dbReference>
<comment type="subunit">
    <text evidence="4">Probably forms a complex composed of NirD, NirL, NirG and NirH. All proteins are required for the total conversion of siroheme to didecarboxysiroheme.</text>
</comment>
<dbReference type="OrthoDB" id="5568033at2"/>
<dbReference type="InterPro" id="IPR053953">
    <property type="entry name" value="NirdL-like_HTH"/>
</dbReference>
<evidence type="ECO:0000256" key="7">
    <source>
        <dbReference type="ARBA" id="ARBA00048470"/>
    </source>
</evidence>
<evidence type="ECO:0000259" key="8">
    <source>
        <dbReference type="Pfam" id="PF17805"/>
    </source>
</evidence>
<evidence type="ECO:0000256" key="1">
    <source>
        <dbReference type="ARBA" id="ARBA00023239"/>
    </source>
</evidence>
<evidence type="ECO:0000313" key="10">
    <source>
        <dbReference type="EMBL" id="BAP57175.1"/>
    </source>
</evidence>
<evidence type="ECO:0000256" key="2">
    <source>
        <dbReference type="ARBA" id="ARBA00023444"/>
    </source>
</evidence>
<dbReference type="PANTHER" id="PTHR43413">
    <property type="entry name" value="TRANSCRIPTIONAL REGULATOR, ASNC FAMILY"/>
    <property type="match status" value="1"/>
</dbReference>
<dbReference type="Proteomes" id="UP000031623">
    <property type="component" value="Chromosome"/>
</dbReference>
<dbReference type="PANTHER" id="PTHR43413:SF1">
    <property type="entry name" value="SIROHEME DECARBOXYLASE NIRL SUBUNIT"/>
    <property type="match status" value="1"/>
</dbReference>
<evidence type="ECO:0000256" key="5">
    <source>
        <dbReference type="ARBA" id="ARBA00023471"/>
    </source>
</evidence>
<evidence type="ECO:0000256" key="4">
    <source>
        <dbReference type="ARBA" id="ARBA00023465"/>
    </source>
</evidence>
<protein>
    <recommendedName>
        <fullName evidence="5">siroheme decarboxylase</fullName>
        <ecNumber evidence="5">4.1.1.111</ecNumber>
    </recommendedName>
</protein>
<keyword evidence="11" id="KW-1185">Reference proteome</keyword>
<evidence type="ECO:0000259" key="9">
    <source>
        <dbReference type="Pfam" id="PF22451"/>
    </source>
</evidence>
<accession>A0A090ANX4</accession>
<dbReference type="EMBL" id="AP014633">
    <property type="protein sequence ID" value="BAP57175.1"/>
    <property type="molecule type" value="Genomic_DNA"/>
</dbReference>
<dbReference type="Gene3D" id="1.10.10.10">
    <property type="entry name" value="Winged helix-like DNA-binding domain superfamily/Winged helix DNA-binding domain"/>
    <property type="match status" value="1"/>
</dbReference>
<evidence type="ECO:0000256" key="3">
    <source>
        <dbReference type="ARBA" id="ARBA00023457"/>
    </source>
</evidence>
<evidence type="ECO:0000256" key="6">
    <source>
        <dbReference type="ARBA" id="ARBA00045291"/>
    </source>
</evidence>
<dbReference type="InterPro" id="IPR036388">
    <property type="entry name" value="WH-like_DNA-bd_sf"/>
</dbReference>
<dbReference type="GO" id="GO:0016829">
    <property type="term" value="F:lyase activity"/>
    <property type="evidence" value="ECO:0007669"/>
    <property type="project" value="UniProtKB-KW"/>
</dbReference>
<dbReference type="Gene3D" id="3.30.70.3460">
    <property type="match status" value="1"/>
</dbReference>
<reference evidence="10 11" key="1">
    <citation type="journal article" date="2014" name="ISME J.">
        <title>Ecophysiology of Thioploca ingrica as revealed by the complete genome sequence supplemented with proteomic evidence.</title>
        <authorList>
            <person name="Kojima H."/>
            <person name="Ogura Y."/>
            <person name="Yamamoto N."/>
            <person name="Togashi T."/>
            <person name="Mori H."/>
            <person name="Watanabe T."/>
            <person name="Nemoto F."/>
            <person name="Kurokawa K."/>
            <person name="Hayashi T."/>
            <person name="Fukui M."/>
        </authorList>
    </citation>
    <scope>NUCLEOTIDE SEQUENCE [LARGE SCALE GENOMIC DNA]</scope>
</reference>
<dbReference type="KEGG" id="tig:THII_2878"/>
<comment type="catalytic activity">
    <reaction evidence="7">
        <text>siroheme + 2 H(+) = 12,18-didecarboxysiroheme + 2 CO2</text>
        <dbReference type="Rhea" id="RHEA:19093"/>
        <dbReference type="ChEBI" id="CHEBI:15378"/>
        <dbReference type="ChEBI" id="CHEBI:16526"/>
        <dbReference type="ChEBI" id="CHEBI:60052"/>
        <dbReference type="ChEBI" id="CHEBI:140497"/>
        <dbReference type="EC" id="4.1.1.111"/>
    </reaction>
</comment>
<dbReference type="AlphaFoldDB" id="A0A090ANX4"/>
<gene>
    <name evidence="10" type="ORF">THII_2878</name>
</gene>
<comment type="function">
    <text evidence="6">Involved in heme d1 biosynthesis. Catalyzes the decarboxylation of siroheme into didecarboxysiroheme.</text>
</comment>
<organism evidence="10 11">
    <name type="scientific">Thioploca ingrica</name>
    <dbReference type="NCBI Taxonomy" id="40754"/>
    <lineage>
        <taxon>Bacteria</taxon>
        <taxon>Pseudomonadati</taxon>
        <taxon>Pseudomonadota</taxon>
        <taxon>Gammaproteobacteria</taxon>
        <taxon>Thiotrichales</taxon>
        <taxon>Thiotrichaceae</taxon>
        <taxon>Thioploca</taxon>
    </lineage>
</organism>
<dbReference type="HOGENOM" id="CLU_112007_1_0_6"/>
<proteinExistence type="inferred from homology"/>
<name>A0A090ANX4_9GAMM</name>
<keyword evidence="1" id="KW-0456">Lyase</keyword>
<sequence length="170" mass="19044">MNIKPTAILTSINGSSHLQLNSLQKSLLNDFQKDLPLSPTPYADIAVQLGVTEAEVLDNLQALQANQIIGRVGPVFQPHRIGTSTLAAMIVPKERLQSIADYLSSLPEINHNYEREHQVNLWFVITATSETHLQTVLSEIAQTTGIKVMSLPILENYHLDFSFDLKWRNE</sequence>